<dbReference type="InterPro" id="IPR027921">
    <property type="entry name" value="NOPCHAP1"/>
</dbReference>
<dbReference type="PANTHER" id="PTHR38489">
    <property type="entry name" value="HISTONE CHAPERONE DOMAIN-CONTAINING PROTEIN"/>
    <property type="match status" value="1"/>
</dbReference>
<dbReference type="AlphaFoldDB" id="A0A0U1LLT4"/>
<feature type="compositionally biased region" description="Low complexity" evidence="1">
    <location>
        <begin position="66"/>
        <end position="77"/>
    </location>
</feature>
<dbReference type="Proteomes" id="UP000054383">
    <property type="component" value="Unassembled WGS sequence"/>
</dbReference>
<sequence length="238" mass="26072">MTKKRGREDLSEALASPPISLPKRSKAATKLVSEVSSGSQATSNGDVIKDAEDHSREDEDEDDDYTSSSGTSSPWSSSDEEDQSDEGHGESIETDMKTHDDEEDAITYVPGRPKPKIQRTNPLEHSGLMSRISSFLPQLQAANVDLEQKLAAGGTKDMIMDDAQDDDEQYIEMNLGLGVLKEKRDDDSSDSQDDASNSDHEDHEDAAEKSESHIMDRLMGIKSRSNEEAPGIQEVEDG</sequence>
<feature type="compositionally biased region" description="Polar residues" evidence="1">
    <location>
        <begin position="34"/>
        <end position="45"/>
    </location>
</feature>
<feature type="compositionally biased region" description="Basic and acidic residues" evidence="1">
    <location>
        <begin position="47"/>
        <end position="57"/>
    </location>
</feature>
<feature type="compositionally biased region" description="Basic and acidic residues" evidence="1">
    <location>
        <begin position="197"/>
        <end position="216"/>
    </location>
</feature>
<dbReference type="STRING" id="28573.A0A0U1LLT4"/>
<organism evidence="2 3">
    <name type="scientific">Talaromyces islandicus</name>
    <name type="common">Penicillium islandicum</name>
    <dbReference type="NCBI Taxonomy" id="28573"/>
    <lineage>
        <taxon>Eukaryota</taxon>
        <taxon>Fungi</taxon>
        <taxon>Dikarya</taxon>
        <taxon>Ascomycota</taxon>
        <taxon>Pezizomycotina</taxon>
        <taxon>Eurotiomycetes</taxon>
        <taxon>Eurotiomycetidae</taxon>
        <taxon>Eurotiales</taxon>
        <taxon>Trichocomaceae</taxon>
        <taxon>Talaromyces</taxon>
        <taxon>Talaromyces sect. Islandici</taxon>
    </lineage>
</organism>
<feature type="compositionally biased region" description="Basic and acidic residues" evidence="1">
    <location>
        <begin position="1"/>
        <end position="10"/>
    </location>
</feature>
<dbReference type="OMA" id="QKPRIHR"/>
<keyword evidence="3" id="KW-1185">Reference proteome</keyword>
<dbReference type="OrthoDB" id="1112980at2759"/>
<dbReference type="EMBL" id="CVMT01000001">
    <property type="protein sequence ID" value="CRG83081.1"/>
    <property type="molecule type" value="Genomic_DNA"/>
</dbReference>
<dbReference type="GO" id="GO:0000492">
    <property type="term" value="P:box C/D snoRNP assembly"/>
    <property type="evidence" value="ECO:0007669"/>
    <property type="project" value="InterPro"/>
</dbReference>
<dbReference type="Pfam" id="PF15370">
    <property type="entry name" value="NOPCHAP1"/>
    <property type="match status" value="1"/>
</dbReference>
<accession>A0A0U1LLT4</accession>
<feature type="compositionally biased region" description="Basic and acidic residues" evidence="1">
    <location>
        <begin position="85"/>
        <end position="100"/>
    </location>
</feature>
<evidence type="ECO:0000313" key="2">
    <source>
        <dbReference type="EMBL" id="CRG83081.1"/>
    </source>
</evidence>
<evidence type="ECO:0000313" key="3">
    <source>
        <dbReference type="Proteomes" id="UP000054383"/>
    </source>
</evidence>
<reference evidence="2 3" key="1">
    <citation type="submission" date="2015-04" db="EMBL/GenBank/DDBJ databases">
        <authorList>
            <person name="Syromyatnikov M.Y."/>
            <person name="Popov V.N."/>
        </authorList>
    </citation>
    <scope>NUCLEOTIDE SEQUENCE [LARGE SCALE GENOMIC DNA]</scope>
    <source>
        <strain evidence="2">WF-38-12</strain>
    </source>
</reference>
<evidence type="ECO:0000256" key="1">
    <source>
        <dbReference type="SAM" id="MobiDB-lite"/>
    </source>
</evidence>
<name>A0A0U1LLT4_TALIS</name>
<feature type="region of interest" description="Disordered" evidence="1">
    <location>
        <begin position="1"/>
        <end position="122"/>
    </location>
</feature>
<protein>
    <submittedName>
        <fullName evidence="2">Uncharacterized protein</fullName>
    </submittedName>
</protein>
<gene>
    <name evidence="2" type="ORF">PISL3812_00429</name>
</gene>
<dbReference type="PANTHER" id="PTHR38489:SF1">
    <property type="entry name" value="HISTONE CHAPERONE DOMAIN-CONTAINING PROTEIN"/>
    <property type="match status" value="1"/>
</dbReference>
<proteinExistence type="predicted"/>
<feature type="region of interest" description="Disordered" evidence="1">
    <location>
        <begin position="175"/>
        <end position="238"/>
    </location>
</feature>